<dbReference type="InterPro" id="IPR037208">
    <property type="entry name" value="Spo0E-like_sf"/>
</dbReference>
<dbReference type="Pfam" id="PF09388">
    <property type="entry name" value="SpoOE-like"/>
    <property type="match status" value="1"/>
</dbReference>
<sequence length="45" mass="5481">MEALREKLYLYIEQYGVLDPRTVSVSQELDKYIVKSMKKEKEYEH</sequence>
<accession>A0A645E1W6</accession>
<dbReference type="GO" id="GO:0043937">
    <property type="term" value="P:regulation of sporulation"/>
    <property type="evidence" value="ECO:0007669"/>
    <property type="project" value="InterPro"/>
</dbReference>
<comment type="caution">
    <text evidence="1">The sequence shown here is derived from an EMBL/GenBank/DDBJ whole genome shotgun (WGS) entry which is preliminary data.</text>
</comment>
<name>A0A645E1W6_9ZZZZ</name>
<organism evidence="1">
    <name type="scientific">bioreactor metagenome</name>
    <dbReference type="NCBI Taxonomy" id="1076179"/>
    <lineage>
        <taxon>unclassified sequences</taxon>
        <taxon>metagenomes</taxon>
        <taxon>ecological metagenomes</taxon>
    </lineage>
</organism>
<proteinExistence type="predicted"/>
<reference evidence="1" key="1">
    <citation type="submission" date="2019-08" db="EMBL/GenBank/DDBJ databases">
        <authorList>
            <person name="Kucharzyk K."/>
            <person name="Murdoch R.W."/>
            <person name="Higgins S."/>
            <person name="Loffler F."/>
        </authorList>
    </citation>
    <scope>NUCLEOTIDE SEQUENCE</scope>
</reference>
<dbReference type="AlphaFoldDB" id="A0A645E1W6"/>
<dbReference type="Gene3D" id="4.10.280.10">
    <property type="entry name" value="Helix-loop-helix DNA-binding domain"/>
    <property type="match status" value="1"/>
</dbReference>
<protein>
    <recommendedName>
        <fullName evidence="2">Spo0E like sporulation regulatory protein</fullName>
    </recommendedName>
</protein>
<evidence type="ECO:0000313" key="1">
    <source>
        <dbReference type="EMBL" id="MPM95774.1"/>
    </source>
</evidence>
<dbReference type="EMBL" id="VSSQ01042226">
    <property type="protein sequence ID" value="MPM95774.1"/>
    <property type="molecule type" value="Genomic_DNA"/>
</dbReference>
<dbReference type="InterPro" id="IPR018540">
    <property type="entry name" value="Spo0E-like"/>
</dbReference>
<evidence type="ECO:0008006" key="2">
    <source>
        <dbReference type="Google" id="ProtNLM"/>
    </source>
</evidence>
<dbReference type="SUPFAM" id="SSF140500">
    <property type="entry name" value="BAS1536-like"/>
    <property type="match status" value="1"/>
</dbReference>
<dbReference type="InterPro" id="IPR036638">
    <property type="entry name" value="HLH_DNA-bd_sf"/>
</dbReference>
<gene>
    <name evidence="1" type="ORF">SDC9_142929</name>
</gene>
<dbReference type="GO" id="GO:0046983">
    <property type="term" value="F:protein dimerization activity"/>
    <property type="evidence" value="ECO:0007669"/>
    <property type="project" value="InterPro"/>
</dbReference>